<keyword evidence="3" id="KW-1185">Reference proteome</keyword>
<feature type="transmembrane region" description="Helical" evidence="1">
    <location>
        <begin position="114"/>
        <end position="136"/>
    </location>
</feature>
<feature type="transmembrane region" description="Helical" evidence="1">
    <location>
        <begin position="52"/>
        <end position="72"/>
    </location>
</feature>
<name>A0ABX0N8I0_9BURK</name>
<evidence type="ECO:0000313" key="2">
    <source>
        <dbReference type="EMBL" id="NHZ78937.1"/>
    </source>
</evidence>
<proteinExistence type="predicted"/>
<dbReference type="Proteomes" id="UP000621455">
    <property type="component" value="Unassembled WGS sequence"/>
</dbReference>
<keyword evidence="1" id="KW-0472">Membrane</keyword>
<evidence type="ECO:0000256" key="1">
    <source>
        <dbReference type="SAM" id="Phobius"/>
    </source>
</evidence>
<feature type="transmembrane region" description="Helical" evidence="1">
    <location>
        <begin position="12"/>
        <end position="40"/>
    </location>
</feature>
<protein>
    <submittedName>
        <fullName evidence="2">Uncharacterized protein</fullName>
    </submittedName>
</protein>
<dbReference type="EMBL" id="WHJG01000004">
    <property type="protein sequence ID" value="NHZ78937.1"/>
    <property type="molecule type" value="Genomic_DNA"/>
</dbReference>
<comment type="caution">
    <text evidence="2">The sequence shown here is derived from an EMBL/GenBank/DDBJ whole genome shotgun (WGS) entry which is preliminary data.</text>
</comment>
<accession>A0ABX0N8I0</accession>
<feature type="transmembrane region" description="Helical" evidence="1">
    <location>
        <begin position="84"/>
        <end position="102"/>
    </location>
</feature>
<keyword evidence="1" id="KW-1133">Transmembrane helix</keyword>
<keyword evidence="1" id="KW-0812">Transmembrane</keyword>
<reference evidence="2 3" key="1">
    <citation type="submission" date="2019-10" db="EMBL/GenBank/DDBJ databases">
        <title>Taxonomy of Antarctic Massilia spp.: description of Massilia rubra sp. nov., Massilia aquatica sp. nov., Massilia mucilaginosa sp. nov., Massilia frigida sp. nov. isolated from streams, lakes and regoliths.</title>
        <authorList>
            <person name="Holochova P."/>
            <person name="Sedlacek I."/>
            <person name="Kralova S."/>
            <person name="Maslanova I."/>
            <person name="Busse H.-J."/>
            <person name="Stankova E."/>
            <person name="Vrbovska V."/>
            <person name="Kovarovic V."/>
            <person name="Bartak M."/>
            <person name="Svec P."/>
            <person name="Pantucek R."/>
        </authorList>
    </citation>
    <scope>NUCLEOTIDE SEQUENCE [LARGE SCALE GENOMIC DNA]</scope>
    <source>
        <strain evidence="2 3">CCM 8695</strain>
    </source>
</reference>
<organism evidence="2 3">
    <name type="scientific">Massilia frigida</name>
    <dbReference type="NCBI Taxonomy" id="2609281"/>
    <lineage>
        <taxon>Bacteria</taxon>
        <taxon>Pseudomonadati</taxon>
        <taxon>Pseudomonadota</taxon>
        <taxon>Betaproteobacteria</taxon>
        <taxon>Burkholderiales</taxon>
        <taxon>Oxalobacteraceae</taxon>
        <taxon>Telluria group</taxon>
        <taxon>Massilia</taxon>
    </lineage>
</organism>
<gene>
    <name evidence="2" type="ORF">F2P44_06540</name>
</gene>
<evidence type="ECO:0000313" key="3">
    <source>
        <dbReference type="Proteomes" id="UP000621455"/>
    </source>
</evidence>
<sequence length="141" mass="15098">MNFRRLTRSKWGAVLATILLFAVVFVVGITLTGLFSLSWVSGNGGDWNWHDVLTSVCMLTVLGAYYGTIVAFDARSTMAVADHPLLRTLLCGALGAAAVLVAKAWPPETVSHTVVAAGAVVGSVLGWLGWLGWTWAKYVNF</sequence>
<dbReference type="RefSeq" id="WP_167085895.1">
    <property type="nucleotide sequence ID" value="NZ_WHJG01000004.1"/>
</dbReference>